<keyword evidence="2 5" id="KW-0238">DNA-binding</keyword>
<dbReference type="PRINTS" id="PR00032">
    <property type="entry name" value="HTHARAC"/>
</dbReference>
<dbReference type="InterPro" id="IPR020449">
    <property type="entry name" value="Tscrpt_reg_AraC-type_HTH"/>
</dbReference>
<dbReference type="Gene3D" id="1.10.10.60">
    <property type="entry name" value="Homeodomain-like"/>
    <property type="match status" value="1"/>
</dbReference>
<dbReference type="SUPFAM" id="SSF46689">
    <property type="entry name" value="Homeodomain-like"/>
    <property type="match status" value="2"/>
</dbReference>
<name>A0A2G8TBV0_9BURK</name>
<evidence type="ECO:0000256" key="2">
    <source>
        <dbReference type="ARBA" id="ARBA00023125"/>
    </source>
</evidence>
<sequence>MVESEAGLRLSDQFTKVNTCDLAEASPAIEQLQGHFFARPRAGIVSSVEPVYVRAASCGHVAVSTFKFGRTVDIEPQGLAGALLVTTAIAGRAGVALRGGTHGIDTGATFVSHEEDAPTFLYGVDTEVLKLRFDRRRFEEFAFKVHDQAPAGPLRFDYLMSRPDAGARWTSLLRFVVATLNTSAACTPSSMELASMEELLMLTLLSIQPSNYHADPVSRISKVSPRQFRQAVEYINDHLESDLRLTDIADAAACSIRSLTRAFHQASDTTPMQYVHGLRLQRVKADLALSTLQQKTIADIAYHWGFRHLGEFNRKYREAFGETPSQTRQRKALS</sequence>
<dbReference type="InterPro" id="IPR009057">
    <property type="entry name" value="Homeodomain-like_sf"/>
</dbReference>
<reference evidence="5 6" key="1">
    <citation type="submission" date="2017-10" db="EMBL/GenBank/DDBJ databases">
        <title>Massilia psychrophilum sp. nov., a novel purple-pigmented bacterium isolated from Tianshan glacier, Xinjiang Municipality, China.</title>
        <authorList>
            <person name="Wang H."/>
        </authorList>
    </citation>
    <scope>NUCLEOTIDE SEQUENCE [LARGE SCALE GENOMIC DNA]</scope>
    <source>
        <strain evidence="5 6">JCM 30074</strain>
    </source>
</reference>
<organism evidence="5 6">
    <name type="scientific">Massilia eurypsychrophila</name>
    <dbReference type="NCBI Taxonomy" id="1485217"/>
    <lineage>
        <taxon>Bacteria</taxon>
        <taxon>Pseudomonadati</taxon>
        <taxon>Pseudomonadota</taxon>
        <taxon>Betaproteobacteria</taxon>
        <taxon>Burkholderiales</taxon>
        <taxon>Oxalobacteraceae</taxon>
        <taxon>Telluria group</taxon>
        <taxon>Massilia</taxon>
    </lineage>
</organism>
<keyword evidence="1" id="KW-0805">Transcription regulation</keyword>
<dbReference type="GO" id="GO:0043565">
    <property type="term" value="F:sequence-specific DNA binding"/>
    <property type="evidence" value="ECO:0007669"/>
    <property type="project" value="InterPro"/>
</dbReference>
<dbReference type="InterPro" id="IPR050204">
    <property type="entry name" value="AraC_XylS_family_regulators"/>
</dbReference>
<dbReference type="RefSeq" id="WP_099790817.1">
    <property type="nucleotide sequence ID" value="NZ_JBHLYV010000019.1"/>
</dbReference>
<keyword evidence="3" id="KW-0804">Transcription</keyword>
<gene>
    <name evidence="5" type="ORF">CR105_18290</name>
</gene>
<dbReference type="AlphaFoldDB" id="A0A2G8TBV0"/>
<dbReference type="Pfam" id="PF14525">
    <property type="entry name" value="AraC_binding_2"/>
    <property type="match status" value="1"/>
</dbReference>
<dbReference type="InterPro" id="IPR018062">
    <property type="entry name" value="HTH_AraC-typ_CS"/>
</dbReference>
<accession>A0A2G8TBV0</accession>
<dbReference type="OrthoDB" id="185346at2"/>
<dbReference type="PROSITE" id="PS01124">
    <property type="entry name" value="HTH_ARAC_FAMILY_2"/>
    <property type="match status" value="1"/>
</dbReference>
<feature type="domain" description="HTH araC/xylS-type" evidence="4">
    <location>
        <begin position="229"/>
        <end position="330"/>
    </location>
</feature>
<dbReference type="Proteomes" id="UP000230390">
    <property type="component" value="Unassembled WGS sequence"/>
</dbReference>
<evidence type="ECO:0000259" key="4">
    <source>
        <dbReference type="PROSITE" id="PS01124"/>
    </source>
</evidence>
<dbReference type="EMBL" id="PDOC01000013">
    <property type="protein sequence ID" value="PIL43464.1"/>
    <property type="molecule type" value="Genomic_DNA"/>
</dbReference>
<evidence type="ECO:0000256" key="3">
    <source>
        <dbReference type="ARBA" id="ARBA00023163"/>
    </source>
</evidence>
<dbReference type="InterPro" id="IPR018060">
    <property type="entry name" value="HTH_AraC"/>
</dbReference>
<dbReference type="Pfam" id="PF12833">
    <property type="entry name" value="HTH_18"/>
    <property type="match status" value="1"/>
</dbReference>
<evidence type="ECO:0000313" key="5">
    <source>
        <dbReference type="EMBL" id="PIL43464.1"/>
    </source>
</evidence>
<comment type="caution">
    <text evidence="5">The sequence shown here is derived from an EMBL/GenBank/DDBJ whole genome shotgun (WGS) entry which is preliminary data.</text>
</comment>
<protein>
    <submittedName>
        <fullName evidence="5">DNA-binding protein</fullName>
    </submittedName>
</protein>
<evidence type="ECO:0000256" key="1">
    <source>
        <dbReference type="ARBA" id="ARBA00023015"/>
    </source>
</evidence>
<keyword evidence="6" id="KW-1185">Reference proteome</keyword>
<dbReference type="PROSITE" id="PS00041">
    <property type="entry name" value="HTH_ARAC_FAMILY_1"/>
    <property type="match status" value="1"/>
</dbReference>
<dbReference type="InterPro" id="IPR035418">
    <property type="entry name" value="AraC-bd_2"/>
</dbReference>
<proteinExistence type="predicted"/>
<evidence type="ECO:0000313" key="6">
    <source>
        <dbReference type="Proteomes" id="UP000230390"/>
    </source>
</evidence>
<dbReference type="PANTHER" id="PTHR46796">
    <property type="entry name" value="HTH-TYPE TRANSCRIPTIONAL ACTIVATOR RHAS-RELATED"/>
    <property type="match status" value="1"/>
</dbReference>
<dbReference type="GO" id="GO:0003700">
    <property type="term" value="F:DNA-binding transcription factor activity"/>
    <property type="evidence" value="ECO:0007669"/>
    <property type="project" value="InterPro"/>
</dbReference>
<dbReference type="SMART" id="SM00342">
    <property type="entry name" value="HTH_ARAC"/>
    <property type="match status" value="1"/>
</dbReference>